<evidence type="ECO:0000313" key="3">
    <source>
        <dbReference type="Proteomes" id="UP001607302"/>
    </source>
</evidence>
<evidence type="ECO:0000256" key="1">
    <source>
        <dbReference type="SAM" id="Phobius"/>
    </source>
</evidence>
<keyword evidence="3" id="KW-1185">Reference proteome</keyword>
<comment type="caution">
    <text evidence="2">The sequence shown here is derived from an EMBL/GenBank/DDBJ whole genome shotgun (WGS) entry which is preliminary data.</text>
</comment>
<keyword evidence="1" id="KW-0472">Membrane</keyword>
<feature type="transmembrane region" description="Helical" evidence="1">
    <location>
        <begin position="87"/>
        <end position="107"/>
    </location>
</feature>
<gene>
    <name evidence="2" type="ORF">V1478_016926</name>
</gene>
<sequence>NVCCAIKDTCSFFIPKIARSQDSSIDDEQTTFILDICKLYGSKSTIFLYPEFLIYLFIFLRNGDNDDNFQMETFTILRRCCDIINEFFLATSTFDMSFAVWLVIFIYEENGTDYYHRLYKIYRLSTRNVGSLKYILRLENIL</sequence>
<evidence type="ECO:0000313" key="2">
    <source>
        <dbReference type="EMBL" id="KAL2713228.1"/>
    </source>
</evidence>
<dbReference type="EMBL" id="JAUDFV010000158">
    <property type="protein sequence ID" value="KAL2713228.1"/>
    <property type="molecule type" value="Genomic_DNA"/>
</dbReference>
<feature type="non-terminal residue" evidence="2">
    <location>
        <position position="1"/>
    </location>
</feature>
<protein>
    <submittedName>
        <fullName evidence="2">Uncharacterized protein</fullName>
    </submittedName>
</protein>
<organism evidence="2 3">
    <name type="scientific">Vespula squamosa</name>
    <name type="common">Southern yellow jacket</name>
    <name type="synonym">Wasp</name>
    <dbReference type="NCBI Taxonomy" id="30214"/>
    <lineage>
        <taxon>Eukaryota</taxon>
        <taxon>Metazoa</taxon>
        <taxon>Ecdysozoa</taxon>
        <taxon>Arthropoda</taxon>
        <taxon>Hexapoda</taxon>
        <taxon>Insecta</taxon>
        <taxon>Pterygota</taxon>
        <taxon>Neoptera</taxon>
        <taxon>Endopterygota</taxon>
        <taxon>Hymenoptera</taxon>
        <taxon>Apocrita</taxon>
        <taxon>Aculeata</taxon>
        <taxon>Vespoidea</taxon>
        <taxon>Vespidae</taxon>
        <taxon>Vespinae</taxon>
        <taxon>Vespula</taxon>
    </lineage>
</organism>
<keyword evidence="1" id="KW-1133">Transmembrane helix</keyword>
<name>A0ABD1ZY11_VESSQ</name>
<reference evidence="2 3" key="1">
    <citation type="journal article" date="2024" name="Ann. Entomol. Soc. Am.">
        <title>Genomic analyses of the southern and eastern yellowjacket wasps (Hymenoptera: Vespidae) reveal evolutionary signatures of social life.</title>
        <authorList>
            <person name="Catto M.A."/>
            <person name="Caine P.B."/>
            <person name="Orr S.E."/>
            <person name="Hunt B.G."/>
            <person name="Goodisman M.A.D."/>
        </authorList>
    </citation>
    <scope>NUCLEOTIDE SEQUENCE [LARGE SCALE GENOMIC DNA]</scope>
    <source>
        <strain evidence="2">233</strain>
        <tissue evidence="2">Head and thorax</tissue>
    </source>
</reference>
<dbReference type="Proteomes" id="UP001607302">
    <property type="component" value="Unassembled WGS sequence"/>
</dbReference>
<accession>A0ABD1ZY11</accession>
<dbReference type="AlphaFoldDB" id="A0ABD1ZY11"/>
<keyword evidence="1" id="KW-0812">Transmembrane</keyword>
<proteinExistence type="predicted"/>